<dbReference type="AlphaFoldDB" id="A0A3P6CT67"/>
<reference evidence="2" key="1">
    <citation type="submission" date="2018-11" db="EMBL/GenBank/DDBJ databases">
        <authorList>
            <consortium name="Genoscope - CEA"/>
            <person name="William W."/>
        </authorList>
    </citation>
    <scope>NUCLEOTIDE SEQUENCE</scope>
</reference>
<protein>
    <submittedName>
        <fullName evidence="1">Uncharacterized protein</fullName>
    </submittedName>
</protein>
<accession>A0A3P6CT67</accession>
<sequence>MAYVVFSICIYINVGVKRDRRERGHGAVPLTST</sequence>
<gene>
    <name evidence="2" type="ORF">BRAA10T44075Z</name>
    <name evidence="1" type="ORF">BRAPAZ1V2_A10P20910.2</name>
</gene>
<dbReference type="Proteomes" id="UP000694005">
    <property type="component" value="Chromosome A10"/>
</dbReference>
<proteinExistence type="predicted"/>
<evidence type="ECO:0000313" key="2">
    <source>
        <dbReference type="EMBL" id="VDD18806.1"/>
    </source>
</evidence>
<organism evidence="2">
    <name type="scientific">Brassica campestris</name>
    <name type="common">Field mustard</name>
    <dbReference type="NCBI Taxonomy" id="3711"/>
    <lineage>
        <taxon>Eukaryota</taxon>
        <taxon>Viridiplantae</taxon>
        <taxon>Streptophyta</taxon>
        <taxon>Embryophyta</taxon>
        <taxon>Tracheophyta</taxon>
        <taxon>Spermatophyta</taxon>
        <taxon>Magnoliopsida</taxon>
        <taxon>eudicotyledons</taxon>
        <taxon>Gunneridae</taxon>
        <taxon>Pentapetalae</taxon>
        <taxon>rosids</taxon>
        <taxon>malvids</taxon>
        <taxon>Brassicales</taxon>
        <taxon>Brassicaceae</taxon>
        <taxon>Brassiceae</taxon>
        <taxon>Brassica</taxon>
    </lineage>
</organism>
<name>A0A3P6CT67_BRACM</name>
<evidence type="ECO:0000313" key="1">
    <source>
        <dbReference type="EMBL" id="CAG7910845.1"/>
    </source>
</evidence>
<dbReference type="EMBL" id="LR031577">
    <property type="protein sequence ID" value="VDD18806.1"/>
    <property type="molecule type" value="Genomic_DNA"/>
</dbReference>
<dbReference type="EMBL" id="LS974626">
    <property type="protein sequence ID" value="CAG7910845.1"/>
    <property type="molecule type" value="Genomic_DNA"/>
</dbReference>
<dbReference type="Gramene" id="A10p20910.2_BraZ1">
    <property type="protein sequence ID" value="A10p20910.2_BraZ1.CDS"/>
    <property type="gene ID" value="A10g20910.2_BraZ1"/>
</dbReference>